<dbReference type="InterPro" id="IPR049551">
    <property type="entry name" value="PKS_DH_C"/>
</dbReference>
<dbReference type="InterPro" id="IPR036291">
    <property type="entry name" value="NAD(P)-bd_dom_sf"/>
</dbReference>
<keyword evidence="3" id="KW-0489">Methyltransferase</keyword>
<feature type="domain" description="PKS/mFAS DH" evidence="9">
    <location>
        <begin position="923"/>
        <end position="1242"/>
    </location>
</feature>
<dbReference type="Gene3D" id="3.40.47.10">
    <property type="match status" value="1"/>
</dbReference>
<dbReference type="InterPro" id="IPR013968">
    <property type="entry name" value="PKS_KR"/>
</dbReference>
<dbReference type="InterPro" id="IPR006162">
    <property type="entry name" value="Ppantetheine_attach_site"/>
</dbReference>
<dbReference type="GO" id="GO:0032259">
    <property type="term" value="P:methylation"/>
    <property type="evidence" value="ECO:0007669"/>
    <property type="project" value="UniProtKB-KW"/>
</dbReference>
<proteinExistence type="predicted"/>
<dbReference type="Pfam" id="PF02801">
    <property type="entry name" value="Ketoacyl-synt_C"/>
    <property type="match status" value="1"/>
</dbReference>
<dbReference type="SMART" id="SM00825">
    <property type="entry name" value="PKS_KS"/>
    <property type="match status" value="1"/>
</dbReference>
<evidence type="ECO:0000256" key="3">
    <source>
        <dbReference type="ARBA" id="ARBA00022603"/>
    </source>
</evidence>
<keyword evidence="5" id="KW-0511">Multifunctional enzyme</keyword>
<dbReference type="Pfam" id="PF13602">
    <property type="entry name" value="ADH_zinc_N_2"/>
    <property type="match status" value="1"/>
</dbReference>
<name>A0A1V6TY14_9EURO</name>
<dbReference type="SUPFAM" id="SSF50129">
    <property type="entry name" value="GroES-like"/>
    <property type="match status" value="1"/>
</dbReference>
<evidence type="ECO:0000256" key="6">
    <source>
        <dbReference type="PROSITE-ProRule" id="PRU01363"/>
    </source>
</evidence>
<dbReference type="InterPro" id="IPR042104">
    <property type="entry name" value="PKS_dehydratase_sf"/>
</dbReference>
<dbReference type="InterPro" id="IPR036736">
    <property type="entry name" value="ACP-like_sf"/>
</dbReference>
<dbReference type="InterPro" id="IPR013154">
    <property type="entry name" value="ADH-like_N"/>
</dbReference>
<gene>
    <name evidence="10" type="ORF">PENSTE_c001G09701</name>
</gene>
<dbReference type="SUPFAM" id="SSF53901">
    <property type="entry name" value="Thiolase-like"/>
    <property type="match status" value="1"/>
</dbReference>
<keyword evidence="1" id="KW-0596">Phosphopantetheine</keyword>
<sequence length="2203" mass="238817">MANPENGTNEAREPIAIIGYACRLSGQVSSPGDLWELCTRGRSGWCPIPKDRFDSGAYHHPNPSKSGTLNPAGGYFLDQDVSRFDAPFFNVTVQEAISMDPQQRLLLETSYEALESAGIPKESLAGRNVGVFVGGNFADYELRNLRDVETTPVYQATGNAPSLQSNRISYFFDLSGPSLTVDTACSSSLVALHYAVQSLRSGESKEALVGGCRLNLLPDYFVSMSMSQLFNDDGRTYAFEERAKSGFARGEGAGVVLLKPLSAAIRDKDPIRAIIANSGVNQDGRTKGITLPNEKAQEDLIRRVYAEANLNPDECGFAEMHGTGTKAGDPIEAGAVHAALGQNRTARNPLYIGSVKSNIGHLEGASGIASIIKAAMILDNGLLLPNADFKKPNPNIPLNEWNMKVVNSTRPWPRGKKYVSVSNYGFGGANAHVVLQKPPAPTQAADDAEADGDPKRRLFLISANDKDSLKTRISDFGVYFEQRPEVFENSLFGNFAYTLGSKLSHLSYRVAVSATTLDELGIRLAQLKINPVRVLGAPTVAFVFTGQGAQWAQMGIPLMADYPIFKSAVERADECLRNLGAEFSLLEELQKDASESQINSPHLSQPACTALQVALTDLLRSWGILPSSVVGHSSGEIGAAYAAGIYDLEGAMALSYRRGQMTQLLKKTFPDLKGTMIAIGAGPDAVKPMLKTLKSYATIACVNSPSSVTVSGDVSAIDELEPILQEKALFNRRLKIDVAYHSDHMKNVAEAYLAAIESIQPAATSTATFFSSVTGEIAQPADLGPAYWIQNLTSSVLFSDALSKMCDDEESRPHLLMEVGPHSALKGPVLDIQKSLGPAASKIGYAPTVVRNADPAETVMDAAGAAYVRGASLNITDVNFPSSGAKNRSFLRDLPRYPWQHSTRYWHESRIADKHAKRDGVRNDVLGAQAMYSNDLEPTWRNIVRLDDIPWLRDHKMQGMIVYPMAGYLAMAIEAARRRAAQKEIPYSQFEFREVSVGAALVLTDDTYAETSISLRPYAEGTRGHSDIWDQFRIFSWSEKRGWTEHCSGLVRVRTNKKQQTSVSNVAESEEKFFRSQIDKVKESATYKIDVQNMYQVLSDVGAGYGTPFQGLENCFSDPRHSCADLYVRDTKSAMPKGFEAPLTIHPTFLDALLHLVWPILGKGRMELDTLYMPTLIKSLTVSNEIPSNPGDFTKAWCIGGPSQPSPEPTKFDMWVTPLHSNDLLINMEGLVMTPLKDGGALGSGQSRDLCYKFEWQPLASLESPVTNGEPNGHAVTANGHLVPNGVTNGLPTPLSPPDAVTINGNGILHQTDMLITQFGKSDGSVDKLKEAIFKEKSKWHPTVTTLEDIDATEKHVVVLQTGSKTLRDLTADVFDKIQKTLLNASHLLWVYRLDNPDAQMIVGLIRSIRSETLAKIATLGLETENLDKPSAPILAAIDALWPTNGSKPVDDFEFKAQGSQLLVPRAMDDTATNAFVHNETHEMTITSQPFQQPGRRFKLQIGNLGALDTLYFTDDNAPELPDNDIEIEVKATGLNFKDIVVTMGQLAQPYIGIECSGVVSSVGKNVTSLKVGQRVMALPLGAYSTYARCPATSAAPIPDNMSFEVAATVPVVFATAYYALFDLGRLQEDERVLIHAGAGGVGQSAIMLAQMIGAEIFVTVGSVEKKQFLMTQYGIPEDHILYSRDTSFARGIKRATNGEGVDVVVNSLAGDLLRETWECLAPFGRFVEIGKADITKNTRLDMLPFEYNVSFASVDLTKVAARKPKLMRRLLDDVTKLLGQGTVNPILPLTSYRISELETAFRTLQTGKAMGKIVVVPHPEDHVKAVTSKTGHVLKADASYILIGGTGGLGRSMARWMSSKGARNIVLVSRSASVNDKVQELIDELAADGTHIGVKACDVSSRASVEKLVKEDMKDLPPVRGVVHGAMVLRDILFEKMTLEDFTAVAESKVEGAWNLHDVLSDSPLDFFVALSSVAGTIGNRGQGAYAAANVFLDAFMEYRRSQGLPGTSIDLTAVRDVGYLAEVDSKRQQEVLKNIGTDGMDEAEVLALFAAAITGDLTRSCGGHCITGLELGSTLDHFWAQDAKFSILYEEAKAKHGSAGGAGGGPAVPLNTQLANAPSKEEALQICYEALAAKLAQVLVISIEDMDPSITVASLGLDSLVAIEIRNWIAREANANVQVLELLSSGSLIALAEIILNKSQA</sequence>
<dbReference type="InterPro" id="IPR014043">
    <property type="entry name" value="Acyl_transferase_dom"/>
</dbReference>
<dbReference type="InterPro" id="IPR049900">
    <property type="entry name" value="PKS_mFAS_DH"/>
</dbReference>
<dbReference type="PROSITE" id="PS00012">
    <property type="entry name" value="PHOSPHOPANTETHEINE"/>
    <property type="match status" value="1"/>
</dbReference>
<dbReference type="SUPFAM" id="SSF47336">
    <property type="entry name" value="ACP-like"/>
    <property type="match status" value="1"/>
</dbReference>
<feature type="active site" description="Proton acceptor; for dehydratase activity" evidence="6">
    <location>
        <position position="955"/>
    </location>
</feature>
<dbReference type="EMBL" id="MLKD01000001">
    <property type="protein sequence ID" value="OQE31225.1"/>
    <property type="molecule type" value="Genomic_DNA"/>
</dbReference>
<dbReference type="CDD" id="cd00833">
    <property type="entry name" value="PKS"/>
    <property type="match status" value="1"/>
</dbReference>
<dbReference type="PROSITE" id="PS00606">
    <property type="entry name" value="KS3_1"/>
    <property type="match status" value="1"/>
</dbReference>
<feature type="domain" description="Ketosynthase family 3 (KS3)" evidence="8">
    <location>
        <begin position="12"/>
        <end position="437"/>
    </location>
</feature>
<dbReference type="SMART" id="SM00822">
    <property type="entry name" value="PKS_KR"/>
    <property type="match status" value="1"/>
</dbReference>
<dbReference type="Pfam" id="PF21089">
    <property type="entry name" value="PKS_DH_N"/>
    <property type="match status" value="1"/>
</dbReference>
<dbReference type="InterPro" id="IPR009081">
    <property type="entry name" value="PP-bd_ACP"/>
</dbReference>
<dbReference type="InterPro" id="IPR016035">
    <property type="entry name" value="Acyl_Trfase/lysoPLipase"/>
</dbReference>
<dbReference type="Pfam" id="PF16197">
    <property type="entry name" value="KAsynt_C_assoc"/>
    <property type="match status" value="1"/>
</dbReference>
<dbReference type="PROSITE" id="PS52019">
    <property type="entry name" value="PKS_MFAS_DH"/>
    <property type="match status" value="1"/>
</dbReference>
<dbReference type="InterPro" id="IPR020843">
    <property type="entry name" value="ER"/>
</dbReference>
<dbReference type="SUPFAM" id="SSF55048">
    <property type="entry name" value="Probable ACP-binding domain of malonyl-CoA ACP transacylase"/>
    <property type="match status" value="1"/>
</dbReference>
<evidence type="ECO:0000256" key="5">
    <source>
        <dbReference type="ARBA" id="ARBA00023268"/>
    </source>
</evidence>
<evidence type="ECO:0000259" key="9">
    <source>
        <dbReference type="PROSITE" id="PS52019"/>
    </source>
</evidence>
<protein>
    <submittedName>
        <fullName evidence="10">Uncharacterized protein</fullName>
    </submittedName>
</protein>
<dbReference type="InterPro" id="IPR032821">
    <property type="entry name" value="PKS_assoc"/>
</dbReference>
<dbReference type="GO" id="GO:0004312">
    <property type="term" value="F:fatty acid synthase activity"/>
    <property type="evidence" value="ECO:0007669"/>
    <property type="project" value="TreeGrafter"/>
</dbReference>
<dbReference type="InterPro" id="IPR020806">
    <property type="entry name" value="PKS_PP-bd"/>
</dbReference>
<dbReference type="GO" id="GO:0031177">
    <property type="term" value="F:phosphopantetheine binding"/>
    <property type="evidence" value="ECO:0007669"/>
    <property type="project" value="InterPro"/>
</dbReference>
<dbReference type="GO" id="GO:1901336">
    <property type="term" value="P:lactone biosynthetic process"/>
    <property type="evidence" value="ECO:0007669"/>
    <property type="project" value="UniProtKB-ARBA"/>
</dbReference>
<keyword evidence="11" id="KW-1185">Reference proteome</keyword>
<feature type="region of interest" description="N-terminal hotdog fold" evidence="6">
    <location>
        <begin position="923"/>
        <end position="1058"/>
    </location>
</feature>
<dbReference type="Gene3D" id="1.10.1200.10">
    <property type="entry name" value="ACP-like"/>
    <property type="match status" value="1"/>
</dbReference>
<dbReference type="Gene3D" id="3.10.129.110">
    <property type="entry name" value="Polyketide synthase dehydratase"/>
    <property type="match status" value="1"/>
</dbReference>
<dbReference type="InterPro" id="IPR050091">
    <property type="entry name" value="PKS_NRPS_Biosynth_Enz"/>
</dbReference>
<evidence type="ECO:0000259" key="8">
    <source>
        <dbReference type="PROSITE" id="PS52004"/>
    </source>
</evidence>
<dbReference type="PROSITE" id="PS52004">
    <property type="entry name" value="KS3_2"/>
    <property type="match status" value="1"/>
</dbReference>
<dbReference type="Pfam" id="PF00109">
    <property type="entry name" value="ketoacyl-synt"/>
    <property type="match status" value="1"/>
</dbReference>
<reference evidence="11" key="1">
    <citation type="journal article" date="2017" name="Nat. Microbiol.">
        <title>Global analysis of biosynthetic gene clusters reveals vast potential of secondary metabolite production in Penicillium species.</title>
        <authorList>
            <person name="Nielsen J.C."/>
            <person name="Grijseels S."/>
            <person name="Prigent S."/>
            <person name="Ji B."/>
            <person name="Dainat J."/>
            <person name="Nielsen K.F."/>
            <person name="Frisvad J.C."/>
            <person name="Workman M."/>
            <person name="Nielsen J."/>
        </authorList>
    </citation>
    <scope>NUCLEOTIDE SEQUENCE [LARGE SCALE GENOMIC DNA]</scope>
    <source>
        <strain evidence="11">IBT 24891</strain>
    </source>
</reference>
<dbReference type="Proteomes" id="UP000191285">
    <property type="component" value="Unassembled WGS sequence"/>
</dbReference>
<dbReference type="Gene3D" id="3.40.50.720">
    <property type="entry name" value="NAD(P)-binding Rossmann-like Domain"/>
    <property type="match status" value="1"/>
</dbReference>
<dbReference type="SMART" id="SM00827">
    <property type="entry name" value="PKS_AT"/>
    <property type="match status" value="1"/>
</dbReference>
<dbReference type="PANTHER" id="PTHR43775">
    <property type="entry name" value="FATTY ACID SYNTHASE"/>
    <property type="match status" value="1"/>
</dbReference>
<evidence type="ECO:0000259" key="7">
    <source>
        <dbReference type="PROSITE" id="PS50075"/>
    </source>
</evidence>
<dbReference type="Gene3D" id="3.40.366.10">
    <property type="entry name" value="Malonyl-Coenzyme A Acyl Carrier Protein, domain 2"/>
    <property type="match status" value="1"/>
</dbReference>
<comment type="caution">
    <text evidence="10">The sequence shown here is derived from an EMBL/GenBank/DDBJ whole genome shotgun (WGS) entry which is preliminary data.</text>
</comment>
<dbReference type="Pfam" id="PF23297">
    <property type="entry name" value="ACP_SdgA_C"/>
    <property type="match status" value="1"/>
</dbReference>
<dbReference type="GO" id="GO:0030639">
    <property type="term" value="P:polyketide biosynthetic process"/>
    <property type="evidence" value="ECO:0007669"/>
    <property type="project" value="UniProtKB-ARBA"/>
</dbReference>
<keyword evidence="2" id="KW-0597">Phosphoprotein</keyword>
<dbReference type="InterPro" id="IPR020841">
    <property type="entry name" value="PKS_Beta-ketoAc_synthase_dom"/>
</dbReference>
<dbReference type="SMART" id="SM00826">
    <property type="entry name" value="PKS_DH"/>
    <property type="match status" value="1"/>
</dbReference>
<dbReference type="Pfam" id="PF08240">
    <property type="entry name" value="ADH_N"/>
    <property type="match status" value="1"/>
</dbReference>
<dbReference type="STRING" id="303698.A0A1V6TY14"/>
<dbReference type="InterPro" id="IPR016036">
    <property type="entry name" value="Malonyl_transacylase_ACP-bd"/>
</dbReference>
<dbReference type="InterPro" id="IPR020807">
    <property type="entry name" value="PKS_DH"/>
</dbReference>
<feature type="active site" description="Proton donor; for dehydratase activity" evidence="6">
    <location>
        <position position="1151"/>
    </location>
</feature>
<evidence type="ECO:0000256" key="1">
    <source>
        <dbReference type="ARBA" id="ARBA00022450"/>
    </source>
</evidence>
<dbReference type="InterPro" id="IPR049552">
    <property type="entry name" value="PKS_DH_N"/>
</dbReference>
<dbReference type="InterPro" id="IPR001227">
    <property type="entry name" value="Ac_transferase_dom_sf"/>
</dbReference>
<dbReference type="GO" id="GO:0006633">
    <property type="term" value="P:fatty acid biosynthetic process"/>
    <property type="evidence" value="ECO:0007669"/>
    <property type="project" value="InterPro"/>
</dbReference>
<dbReference type="Pfam" id="PF00698">
    <property type="entry name" value="Acyl_transf_1"/>
    <property type="match status" value="1"/>
</dbReference>
<keyword evidence="4" id="KW-0808">Transferase</keyword>
<dbReference type="GO" id="GO:0004315">
    <property type="term" value="F:3-oxoacyl-[acyl-carrier-protein] synthase activity"/>
    <property type="evidence" value="ECO:0007669"/>
    <property type="project" value="InterPro"/>
</dbReference>
<dbReference type="Pfam" id="PF14765">
    <property type="entry name" value="PS-DH"/>
    <property type="match status" value="1"/>
</dbReference>
<dbReference type="FunFam" id="3.40.50.720:FF:000209">
    <property type="entry name" value="Polyketide synthase Pks12"/>
    <property type="match status" value="1"/>
</dbReference>
<dbReference type="SUPFAM" id="SSF51735">
    <property type="entry name" value="NAD(P)-binding Rossmann-fold domains"/>
    <property type="match status" value="2"/>
</dbReference>
<dbReference type="InterPro" id="IPR057326">
    <property type="entry name" value="KR_dom"/>
</dbReference>
<evidence type="ECO:0000313" key="10">
    <source>
        <dbReference type="EMBL" id="OQE31225.1"/>
    </source>
</evidence>
<dbReference type="SMART" id="SM00823">
    <property type="entry name" value="PKS_PP"/>
    <property type="match status" value="1"/>
</dbReference>
<evidence type="ECO:0000313" key="11">
    <source>
        <dbReference type="Proteomes" id="UP000191285"/>
    </source>
</evidence>
<dbReference type="SMART" id="SM00829">
    <property type="entry name" value="PKS_ER"/>
    <property type="match status" value="1"/>
</dbReference>
<dbReference type="PANTHER" id="PTHR43775:SF13">
    <property type="entry name" value="POLYKETIDE SYNTHASE 1"/>
    <property type="match status" value="1"/>
</dbReference>
<dbReference type="InterPro" id="IPR016039">
    <property type="entry name" value="Thiolase-like"/>
</dbReference>
<dbReference type="InterPro" id="IPR014030">
    <property type="entry name" value="Ketoacyl_synth_N"/>
</dbReference>
<accession>A0A1V6TY14</accession>
<dbReference type="SUPFAM" id="SSF52151">
    <property type="entry name" value="FabD/lysophospholipase-like"/>
    <property type="match status" value="1"/>
</dbReference>
<dbReference type="InterPro" id="IPR011032">
    <property type="entry name" value="GroES-like_sf"/>
</dbReference>
<dbReference type="OrthoDB" id="329835at2759"/>
<dbReference type="InterPro" id="IPR018201">
    <property type="entry name" value="Ketoacyl_synth_AS"/>
</dbReference>
<organism evidence="10 11">
    <name type="scientific">Penicillium steckii</name>
    <dbReference type="NCBI Taxonomy" id="303698"/>
    <lineage>
        <taxon>Eukaryota</taxon>
        <taxon>Fungi</taxon>
        <taxon>Dikarya</taxon>
        <taxon>Ascomycota</taxon>
        <taxon>Pezizomycotina</taxon>
        <taxon>Eurotiomycetes</taxon>
        <taxon>Eurotiomycetidae</taxon>
        <taxon>Eurotiales</taxon>
        <taxon>Aspergillaceae</taxon>
        <taxon>Penicillium</taxon>
    </lineage>
</organism>
<dbReference type="GO" id="GO:0016491">
    <property type="term" value="F:oxidoreductase activity"/>
    <property type="evidence" value="ECO:0007669"/>
    <property type="project" value="InterPro"/>
</dbReference>
<dbReference type="PROSITE" id="PS50075">
    <property type="entry name" value="CARRIER"/>
    <property type="match status" value="1"/>
</dbReference>
<evidence type="ECO:0000256" key="2">
    <source>
        <dbReference type="ARBA" id="ARBA00022553"/>
    </source>
</evidence>
<dbReference type="Pfam" id="PF08659">
    <property type="entry name" value="KR"/>
    <property type="match status" value="1"/>
</dbReference>
<feature type="domain" description="Carrier" evidence="7">
    <location>
        <begin position="2124"/>
        <end position="2201"/>
    </location>
</feature>
<feature type="region of interest" description="C-terminal hotdog fold" evidence="6">
    <location>
        <begin position="1086"/>
        <end position="1242"/>
    </location>
</feature>
<evidence type="ECO:0000256" key="4">
    <source>
        <dbReference type="ARBA" id="ARBA00022679"/>
    </source>
</evidence>
<dbReference type="GO" id="GO:0008168">
    <property type="term" value="F:methyltransferase activity"/>
    <property type="evidence" value="ECO:0007669"/>
    <property type="project" value="UniProtKB-KW"/>
</dbReference>
<dbReference type="CDD" id="cd05195">
    <property type="entry name" value="enoyl_red"/>
    <property type="match status" value="1"/>
</dbReference>
<dbReference type="InterPro" id="IPR014031">
    <property type="entry name" value="Ketoacyl_synth_C"/>
</dbReference>
<dbReference type="Gene3D" id="3.90.180.10">
    <property type="entry name" value="Medium-chain alcohol dehydrogenases, catalytic domain"/>
    <property type="match status" value="1"/>
</dbReference>